<proteinExistence type="predicted"/>
<reference evidence="1 2" key="1">
    <citation type="submission" date="2020-04" db="EMBL/GenBank/DDBJ databases">
        <authorList>
            <person name="Alioto T."/>
            <person name="Alioto T."/>
            <person name="Gomez Garrido J."/>
        </authorList>
    </citation>
    <scope>NUCLEOTIDE SEQUENCE [LARGE SCALE GENOMIC DNA]</scope>
</reference>
<gene>
    <name evidence="1" type="ORF">CLODIP_2_CD05398</name>
</gene>
<comment type="caution">
    <text evidence="1">The sequence shown here is derived from an EMBL/GenBank/DDBJ whole genome shotgun (WGS) entry which is preliminary data.</text>
</comment>
<dbReference type="Proteomes" id="UP000494165">
    <property type="component" value="Unassembled WGS sequence"/>
</dbReference>
<keyword evidence="2" id="KW-1185">Reference proteome</keyword>
<protein>
    <submittedName>
        <fullName evidence="1">Uncharacterized protein</fullName>
    </submittedName>
</protein>
<accession>A0A8S1DTK4</accession>
<dbReference type="EMBL" id="CADEPI010000436">
    <property type="protein sequence ID" value="CAB3385850.1"/>
    <property type="molecule type" value="Genomic_DNA"/>
</dbReference>
<sequence length="157" mass="18513">MISWMFIDSEETLERYQELNTPLNPVLYPTSIFWDTQCILGYYDSENQRGLFAHKLDSGEDERVKIDNLPFLLLCDKENLLEWKQFQHGDLTNAATRAFRIPTHRNGKYVYFGRLRLGNKHPIGQVCEYGICYIPTLLNGVIRISDFEILMYRDVRL</sequence>
<name>A0A8S1DTK4_9INSE</name>
<organism evidence="1 2">
    <name type="scientific">Cloeon dipterum</name>
    <dbReference type="NCBI Taxonomy" id="197152"/>
    <lineage>
        <taxon>Eukaryota</taxon>
        <taxon>Metazoa</taxon>
        <taxon>Ecdysozoa</taxon>
        <taxon>Arthropoda</taxon>
        <taxon>Hexapoda</taxon>
        <taxon>Insecta</taxon>
        <taxon>Pterygota</taxon>
        <taxon>Palaeoptera</taxon>
        <taxon>Ephemeroptera</taxon>
        <taxon>Pisciforma</taxon>
        <taxon>Baetidae</taxon>
        <taxon>Cloeon</taxon>
    </lineage>
</organism>
<dbReference type="AlphaFoldDB" id="A0A8S1DTK4"/>
<evidence type="ECO:0000313" key="1">
    <source>
        <dbReference type="EMBL" id="CAB3385850.1"/>
    </source>
</evidence>
<evidence type="ECO:0000313" key="2">
    <source>
        <dbReference type="Proteomes" id="UP000494165"/>
    </source>
</evidence>